<accession>A0A6J4MRU6</accession>
<protein>
    <submittedName>
        <fullName evidence="1">Uncharacterized protein</fullName>
    </submittedName>
</protein>
<dbReference type="AlphaFoldDB" id="A0A6J4MRU6"/>
<reference evidence="1" key="1">
    <citation type="submission" date="2020-02" db="EMBL/GenBank/DDBJ databases">
        <authorList>
            <person name="Meier V. D."/>
        </authorList>
    </citation>
    <scope>NUCLEOTIDE SEQUENCE</scope>
    <source>
        <strain evidence="1">AVDCRST_MAG84</strain>
    </source>
</reference>
<organism evidence="1">
    <name type="scientific">uncultured Microcoleus sp</name>
    <dbReference type="NCBI Taxonomy" id="259945"/>
    <lineage>
        <taxon>Bacteria</taxon>
        <taxon>Bacillati</taxon>
        <taxon>Cyanobacteriota</taxon>
        <taxon>Cyanophyceae</taxon>
        <taxon>Oscillatoriophycideae</taxon>
        <taxon>Oscillatoriales</taxon>
        <taxon>Microcoleaceae</taxon>
        <taxon>Microcoleus</taxon>
        <taxon>environmental samples</taxon>
    </lineage>
</organism>
<evidence type="ECO:0000313" key="1">
    <source>
        <dbReference type="EMBL" id="CAA9367099.1"/>
    </source>
</evidence>
<sequence length="44" mass="4576">MSSQNSAGNIDINQNSQISRDSLKTYASDKSLASSCPGALKTVS</sequence>
<gene>
    <name evidence="1" type="ORF">AVDCRST_MAG84-3952</name>
</gene>
<name>A0A6J4MRU6_9CYAN</name>
<dbReference type="EMBL" id="CADCTZ010000806">
    <property type="protein sequence ID" value="CAA9367099.1"/>
    <property type="molecule type" value="Genomic_DNA"/>
</dbReference>
<proteinExistence type="predicted"/>